<evidence type="ECO:0000313" key="4">
    <source>
        <dbReference type="Proteomes" id="UP000078516"/>
    </source>
</evidence>
<keyword evidence="4" id="KW-1185">Reference proteome</keyword>
<dbReference type="EMBL" id="BJUG01000001">
    <property type="protein sequence ID" value="GEK35919.1"/>
    <property type="molecule type" value="Genomic_DNA"/>
</dbReference>
<dbReference type="InterPro" id="IPR016040">
    <property type="entry name" value="NAD(P)-bd_dom"/>
</dbReference>
<feature type="domain" description="NAD(P)-binding" evidence="1">
    <location>
        <begin position="7"/>
        <end position="187"/>
    </location>
</feature>
<dbReference type="Pfam" id="PF13460">
    <property type="entry name" value="NAD_binding_10"/>
    <property type="match status" value="1"/>
</dbReference>
<dbReference type="OrthoDB" id="9785372at2"/>
<name>A0A179ETX6_ENTTH</name>
<evidence type="ECO:0000313" key="3">
    <source>
        <dbReference type="EMBL" id="OAQ56657.1"/>
    </source>
</evidence>
<dbReference type="CDD" id="cd05243">
    <property type="entry name" value="SDR_a5"/>
    <property type="match status" value="1"/>
</dbReference>
<evidence type="ECO:0000313" key="5">
    <source>
        <dbReference type="Proteomes" id="UP000321361"/>
    </source>
</evidence>
<gene>
    <name evidence="3" type="ORF">A6E74_11755</name>
    <name evidence="2" type="ORF">ETH01_02060</name>
</gene>
<comment type="caution">
    <text evidence="3">The sequence shown here is derived from an EMBL/GenBank/DDBJ whole genome shotgun (WGS) entry which is preliminary data.</text>
</comment>
<dbReference type="PATRIC" id="fig|417368.6.peg.2448"/>
<dbReference type="Gene3D" id="3.40.50.720">
    <property type="entry name" value="NAD(P)-binding Rossmann-like Domain"/>
    <property type="match status" value="1"/>
</dbReference>
<dbReference type="InterPro" id="IPR036291">
    <property type="entry name" value="NAD(P)-bd_dom_sf"/>
</dbReference>
<dbReference type="RefSeq" id="WP_067481539.1">
    <property type="nucleotide sequence ID" value="NZ_BJUG01000001.1"/>
</dbReference>
<accession>A0A179ETX6</accession>
<evidence type="ECO:0000313" key="2">
    <source>
        <dbReference type="EMBL" id="GEK35919.1"/>
    </source>
</evidence>
<dbReference type="PANTHER" id="PTHR15020">
    <property type="entry name" value="FLAVIN REDUCTASE-RELATED"/>
    <property type="match status" value="1"/>
</dbReference>
<reference evidence="2 5" key="2">
    <citation type="submission" date="2019-07" db="EMBL/GenBank/DDBJ databases">
        <title>Whole genome shotgun sequence of Enterococcus thailandicus NBRC 101867.</title>
        <authorList>
            <person name="Hosoyama A."/>
            <person name="Uohara A."/>
            <person name="Ohji S."/>
            <person name="Ichikawa N."/>
        </authorList>
    </citation>
    <scope>NUCLEOTIDE SEQUENCE [LARGE SCALE GENOMIC DNA]</scope>
    <source>
        <strain evidence="2 5">NBRC 101867</strain>
    </source>
</reference>
<evidence type="ECO:0000259" key="1">
    <source>
        <dbReference type="Pfam" id="PF13460"/>
    </source>
</evidence>
<reference evidence="3 4" key="1">
    <citation type="submission" date="2016-04" db="EMBL/GenBank/DDBJ databases">
        <title>Draft genome of an Enterococcus thailandicus strain isolated from bovine feces.</title>
        <authorList>
            <person name="Beukers A.G."/>
            <person name="Zaheer R."/>
            <person name="Goji N."/>
            <person name="Cook S.R."/>
            <person name="Amoako K."/>
            <person name="Chaves A.V."/>
            <person name="Ward M.P."/>
            <person name="Mcallister T.A."/>
        </authorList>
    </citation>
    <scope>NUCLEOTIDE SEQUENCE [LARGE SCALE GENOMIC DNA]</scope>
    <source>
        <strain evidence="3 4">F0711D 46</strain>
    </source>
</reference>
<sequence length="211" mass="23294">MNIFVVGANGQIGRHLIEDLAKTDHQVTAGVRNVAKQSLVEANNVTYVSFDLTWTVEEMSNTFKEIDTVIFAAGSQGKNLLQVDLDGAIKTIRAAEQAAVKRYLMISAVFADNPANWPDSMIDYYITKHYADEWLKNQTTLDYVIIQPVTLTNEEKVSHIQLTAPGEQAAKTISRQTVAAFLSQLVDTSAFSRKTIVLSEGTEEIAKTLAK</sequence>
<dbReference type="PANTHER" id="PTHR15020:SF50">
    <property type="entry name" value="UPF0659 PROTEIN YMR090W"/>
    <property type="match status" value="1"/>
</dbReference>
<dbReference type="Proteomes" id="UP000321361">
    <property type="component" value="Unassembled WGS sequence"/>
</dbReference>
<dbReference type="Proteomes" id="UP000078516">
    <property type="component" value="Unassembled WGS sequence"/>
</dbReference>
<dbReference type="EMBL" id="LWMN01000003">
    <property type="protein sequence ID" value="OAQ56657.1"/>
    <property type="molecule type" value="Genomic_DNA"/>
</dbReference>
<dbReference type="SUPFAM" id="SSF51735">
    <property type="entry name" value="NAD(P)-binding Rossmann-fold domains"/>
    <property type="match status" value="1"/>
</dbReference>
<organism evidence="3 4">
    <name type="scientific">Enterococcus thailandicus</name>
    <dbReference type="NCBI Taxonomy" id="417368"/>
    <lineage>
        <taxon>Bacteria</taxon>
        <taxon>Bacillati</taxon>
        <taxon>Bacillota</taxon>
        <taxon>Bacilli</taxon>
        <taxon>Lactobacillales</taxon>
        <taxon>Enterococcaceae</taxon>
        <taxon>Enterococcus</taxon>
    </lineage>
</organism>
<protein>
    <submittedName>
        <fullName evidence="3">Epimerase</fullName>
    </submittedName>
    <submittedName>
        <fullName evidence="2">Flavin reductase</fullName>
    </submittedName>
</protein>
<dbReference type="AlphaFoldDB" id="A0A179ETX6"/>
<proteinExistence type="predicted"/>